<dbReference type="EMBL" id="ML178825">
    <property type="protein sequence ID" value="TFL01493.1"/>
    <property type="molecule type" value="Genomic_DNA"/>
</dbReference>
<accession>A0A5C3QHD0</accession>
<evidence type="ECO:0000313" key="2">
    <source>
        <dbReference type="Proteomes" id="UP000305067"/>
    </source>
</evidence>
<evidence type="ECO:0008006" key="3">
    <source>
        <dbReference type="Google" id="ProtNLM"/>
    </source>
</evidence>
<dbReference type="Proteomes" id="UP000305067">
    <property type="component" value="Unassembled WGS sequence"/>
</dbReference>
<dbReference type="OrthoDB" id="9974981at2759"/>
<proteinExistence type="predicted"/>
<gene>
    <name evidence="1" type="ORF">BDV98DRAFT_593371</name>
</gene>
<protein>
    <recommendedName>
        <fullName evidence="3">NmrA-like domain-containing protein</fullName>
    </recommendedName>
</protein>
<dbReference type="Gene3D" id="3.90.25.10">
    <property type="entry name" value="UDP-galactose 4-epimerase, domain 1"/>
    <property type="match status" value="1"/>
</dbReference>
<reference evidence="1 2" key="1">
    <citation type="journal article" date="2019" name="Nat. Ecol. Evol.">
        <title>Megaphylogeny resolves global patterns of mushroom evolution.</title>
        <authorList>
            <person name="Varga T."/>
            <person name="Krizsan K."/>
            <person name="Foldi C."/>
            <person name="Dima B."/>
            <person name="Sanchez-Garcia M."/>
            <person name="Sanchez-Ramirez S."/>
            <person name="Szollosi G.J."/>
            <person name="Szarkandi J.G."/>
            <person name="Papp V."/>
            <person name="Albert L."/>
            <person name="Andreopoulos W."/>
            <person name="Angelini C."/>
            <person name="Antonin V."/>
            <person name="Barry K.W."/>
            <person name="Bougher N.L."/>
            <person name="Buchanan P."/>
            <person name="Buyck B."/>
            <person name="Bense V."/>
            <person name="Catcheside P."/>
            <person name="Chovatia M."/>
            <person name="Cooper J."/>
            <person name="Damon W."/>
            <person name="Desjardin D."/>
            <person name="Finy P."/>
            <person name="Geml J."/>
            <person name="Haridas S."/>
            <person name="Hughes K."/>
            <person name="Justo A."/>
            <person name="Karasinski D."/>
            <person name="Kautmanova I."/>
            <person name="Kiss B."/>
            <person name="Kocsube S."/>
            <person name="Kotiranta H."/>
            <person name="LaButti K.M."/>
            <person name="Lechner B.E."/>
            <person name="Liimatainen K."/>
            <person name="Lipzen A."/>
            <person name="Lukacs Z."/>
            <person name="Mihaltcheva S."/>
            <person name="Morgado L.N."/>
            <person name="Niskanen T."/>
            <person name="Noordeloos M.E."/>
            <person name="Ohm R.A."/>
            <person name="Ortiz-Santana B."/>
            <person name="Ovrebo C."/>
            <person name="Racz N."/>
            <person name="Riley R."/>
            <person name="Savchenko A."/>
            <person name="Shiryaev A."/>
            <person name="Soop K."/>
            <person name="Spirin V."/>
            <person name="Szebenyi C."/>
            <person name="Tomsovsky M."/>
            <person name="Tulloss R.E."/>
            <person name="Uehling J."/>
            <person name="Grigoriev I.V."/>
            <person name="Vagvolgyi C."/>
            <person name="Papp T."/>
            <person name="Martin F.M."/>
            <person name="Miettinen O."/>
            <person name="Hibbett D.S."/>
            <person name="Nagy L.G."/>
        </authorList>
    </citation>
    <scope>NUCLEOTIDE SEQUENCE [LARGE SCALE GENOMIC DNA]</scope>
    <source>
        <strain evidence="1 2">CBS 309.79</strain>
    </source>
</reference>
<organism evidence="1 2">
    <name type="scientific">Pterulicium gracile</name>
    <dbReference type="NCBI Taxonomy" id="1884261"/>
    <lineage>
        <taxon>Eukaryota</taxon>
        <taxon>Fungi</taxon>
        <taxon>Dikarya</taxon>
        <taxon>Basidiomycota</taxon>
        <taxon>Agaricomycotina</taxon>
        <taxon>Agaricomycetes</taxon>
        <taxon>Agaricomycetidae</taxon>
        <taxon>Agaricales</taxon>
        <taxon>Pleurotineae</taxon>
        <taxon>Pterulaceae</taxon>
        <taxon>Pterulicium</taxon>
    </lineage>
</organism>
<keyword evidence="2" id="KW-1185">Reference proteome</keyword>
<name>A0A5C3QHD0_9AGAR</name>
<evidence type="ECO:0000313" key="1">
    <source>
        <dbReference type="EMBL" id="TFL01493.1"/>
    </source>
</evidence>
<sequence>MFTSTKPTILGAAGQTGLSILKAILATNAFHVEALLEQLKVVDAVKKAGVKRFIPCGFIIVAPKLHIPYITVDTGFWSQSETIGIVEELTGEKVEQTAVSAEELQQRLEASRPAFTADSEHWGKQVKMNAVDYLYSMFVRGDTEPKYAKYLGYLDTRELYPNIKTRGSRDYLVDALEGKEGKLYSNFSVESLD</sequence>
<dbReference type="STRING" id="1884261.A0A5C3QHD0"/>
<dbReference type="AlphaFoldDB" id="A0A5C3QHD0"/>